<sequence>MSHDAHDPRSPRSPRSPHSPHIPHATHAPSGPPGDHWSAGTDSSPAAVSRSVADLVRWAAFSCLLVPLVLLGYGAPPGGAALAAVGLGGVTAVCRFLLRRSERLAARAAAEELQTGTHRGRHSRTGSGAHRGGR</sequence>
<gene>
    <name evidence="3" type="ORF">ACFFTU_21895</name>
</gene>
<organism evidence="3 4">
    <name type="scientific">Streptomyces cremeus</name>
    <dbReference type="NCBI Taxonomy" id="66881"/>
    <lineage>
        <taxon>Bacteria</taxon>
        <taxon>Bacillati</taxon>
        <taxon>Actinomycetota</taxon>
        <taxon>Actinomycetes</taxon>
        <taxon>Kitasatosporales</taxon>
        <taxon>Streptomycetaceae</taxon>
        <taxon>Streptomyces</taxon>
    </lineage>
</organism>
<feature type="region of interest" description="Disordered" evidence="1">
    <location>
        <begin position="1"/>
        <end position="46"/>
    </location>
</feature>
<feature type="transmembrane region" description="Helical" evidence="2">
    <location>
        <begin position="79"/>
        <end position="98"/>
    </location>
</feature>
<keyword evidence="2" id="KW-1133">Transmembrane helix</keyword>
<comment type="caution">
    <text evidence="3">The sequence shown here is derived from an EMBL/GenBank/DDBJ whole genome shotgun (WGS) entry which is preliminary data.</text>
</comment>
<feature type="region of interest" description="Disordered" evidence="1">
    <location>
        <begin position="109"/>
        <end position="134"/>
    </location>
</feature>
<dbReference type="RefSeq" id="WP_345222746.1">
    <property type="nucleotide sequence ID" value="NZ_BAAAXE010000013.1"/>
</dbReference>
<keyword evidence="2" id="KW-0472">Membrane</keyword>
<keyword evidence="4" id="KW-1185">Reference proteome</keyword>
<reference evidence="3 4" key="1">
    <citation type="submission" date="2024-09" db="EMBL/GenBank/DDBJ databases">
        <authorList>
            <person name="Sun Q."/>
            <person name="Mori K."/>
        </authorList>
    </citation>
    <scope>NUCLEOTIDE SEQUENCE [LARGE SCALE GENOMIC DNA]</scope>
    <source>
        <strain evidence="3 4">JCM 4362</strain>
    </source>
</reference>
<keyword evidence="2" id="KW-0812">Transmembrane</keyword>
<evidence type="ECO:0000256" key="2">
    <source>
        <dbReference type="SAM" id="Phobius"/>
    </source>
</evidence>
<evidence type="ECO:0000313" key="3">
    <source>
        <dbReference type="EMBL" id="MFB9522599.1"/>
    </source>
</evidence>
<feature type="transmembrane region" description="Helical" evidence="2">
    <location>
        <begin position="55"/>
        <end position="73"/>
    </location>
</feature>
<dbReference type="Proteomes" id="UP001589718">
    <property type="component" value="Unassembled WGS sequence"/>
</dbReference>
<evidence type="ECO:0000313" key="4">
    <source>
        <dbReference type="Proteomes" id="UP001589718"/>
    </source>
</evidence>
<evidence type="ECO:0000256" key="1">
    <source>
        <dbReference type="SAM" id="MobiDB-lite"/>
    </source>
</evidence>
<protein>
    <submittedName>
        <fullName evidence="3">Uncharacterized protein</fullName>
    </submittedName>
</protein>
<dbReference type="EMBL" id="JBHMCR010000010">
    <property type="protein sequence ID" value="MFB9522599.1"/>
    <property type="molecule type" value="Genomic_DNA"/>
</dbReference>
<name>A0ABV5PHN4_STRCM</name>
<feature type="compositionally biased region" description="Basic and acidic residues" evidence="1">
    <location>
        <begin position="1"/>
        <end position="10"/>
    </location>
</feature>
<accession>A0ABV5PHN4</accession>
<proteinExistence type="predicted"/>